<keyword evidence="1" id="KW-0732">Signal</keyword>
<accession>A0A0D1Y0U0</accession>
<name>A0A0D1Y0U0_9PEZI</name>
<evidence type="ECO:0000313" key="3">
    <source>
        <dbReference type="Proteomes" id="UP000053259"/>
    </source>
</evidence>
<evidence type="ECO:0000256" key="1">
    <source>
        <dbReference type="SAM" id="SignalP"/>
    </source>
</evidence>
<feature type="chain" id="PRO_5002251628" evidence="1">
    <location>
        <begin position="20"/>
        <end position="194"/>
    </location>
</feature>
<dbReference type="STRING" id="253628.A0A0D1Y0U0"/>
<feature type="signal peptide" evidence="1">
    <location>
        <begin position="1"/>
        <end position="19"/>
    </location>
</feature>
<sequence>MLLSASSLVLLSLASSILAKTDLAGCTSTVSGASILYYVPDTGEICSILDCGGGRAPPKTDVPGCAAYQGSAPYMPSYLSGFGSTATLTSTGPVPTTGILTDSSIPSPASTLISIASPASLLETTTTLSFASTASLVTSSLIYDTSVASSSVTKEAVITSASAASTATSNAAVRAKDGREFMVAALGAVAAFAL</sequence>
<dbReference type="EMBL" id="KN847530">
    <property type="protein sequence ID" value="KIW08701.1"/>
    <property type="molecule type" value="Genomic_DNA"/>
</dbReference>
<dbReference type="HOGENOM" id="CLU_086099_0_0_1"/>
<dbReference type="VEuPathDB" id="FungiDB:PV09_00648"/>
<reference evidence="2 3" key="1">
    <citation type="submission" date="2015-01" db="EMBL/GenBank/DDBJ databases">
        <title>The Genome Sequence of Ochroconis gallopava CBS43764.</title>
        <authorList>
            <consortium name="The Broad Institute Genomics Platform"/>
            <person name="Cuomo C."/>
            <person name="de Hoog S."/>
            <person name="Gorbushina A."/>
            <person name="Stielow B."/>
            <person name="Teixiera M."/>
            <person name="Abouelleil A."/>
            <person name="Chapman S.B."/>
            <person name="Priest M."/>
            <person name="Young S.K."/>
            <person name="Wortman J."/>
            <person name="Nusbaum C."/>
            <person name="Birren B."/>
        </authorList>
    </citation>
    <scope>NUCLEOTIDE SEQUENCE [LARGE SCALE GENOMIC DNA]</scope>
    <source>
        <strain evidence="2 3">CBS 43764</strain>
    </source>
</reference>
<protein>
    <submittedName>
        <fullName evidence="2">Uncharacterized protein</fullName>
    </submittedName>
</protein>
<dbReference type="OrthoDB" id="3942074at2759"/>
<evidence type="ECO:0000313" key="2">
    <source>
        <dbReference type="EMBL" id="KIW08701.1"/>
    </source>
</evidence>
<organism evidence="2 3">
    <name type="scientific">Verruconis gallopava</name>
    <dbReference type="NCBI Taxonomy" id="253628"/>
    <lineage>
        <taxon>Eukaryota</taxon>
        <taxon>Fungi</taxon>
        <taxon>Dikarya</taxon>
        <taxon>Ascomycota</taxon>
        <taxon>Pezizomycotina</taxon>
        <taxon>Dothideomycetes</taxon>
        <taxon>Pleosporomycetidae</taxon>
        <taxon>Venturiales</taxon>
        <taxon>Sympoventuriaceae</taxon>
        <taxon>Verruconis</taxon>
    </lineage>
</organism>
<keyword evidence="3" id="KW-1185">Reference proteome</keyword>
<dbReference type="GeneID" id="27308621"/>
<proteinExistence type="predicted"/>
<dbReference type="RefSeq" id="XP_016218570.1">
    <property type="nucleotide sequence ID" value="XM_016353417.1"/>
</dbReference>
<gene>
    <name evidence="2" type="ORF">PV09_00648</name>
</gene>
<dbReference type="Proteomes" id="UP000053259">
    <property type="component" value="Unassembled WGS sequence"/>
</dbReference>
<dbReference type="AlphaFoldDB" id="A0A0D1Y0U0"/>
<dbReference type="InParanoid" id="A0A0D1Y0U0"/>